<dbReference type="GO" id="GO:0003676">
    <property type="term" value="F:nucleic acid binding"/>
    <property type="evidence" value="ECO:0007669"/>
    <property type="project" value="InterPro"/>
</dbReference>
<dbReference type="InterPro" id="IPR011545">
    <property type="entry name" value="DEAD/DEAH_box_helicase_dom"/>
</dbReference>
<dbReference type="CDD" id="cd18787">
    <property type="entry name" value="SF2_C_DEAD"/>
    <property type="match status" value="1"/>
</dbReference>
<dbReference type="PANTHER" id="PTHR47959:SF1">
    <property type="entry name" value="ATP-DEPENDENT RNA HELICASE DBPA"/>
    <property type="match status" value="1"/>
</dbReference>
<dbReference type="PATRIC" id="fig|1293598.4.peg.2150"/>
<comment type="caution">
    <text evidence="10">The sequence shown here is derived from an EMBL/GenBank/DDBJ whole genome shotgun (WGS) entry which is preliminary data.</text>
</comment>
<sequence>MTIATPFMPLWQAAGFTKETMIQEAVYQPLKQDLSVVGLAPTGSGKTLAFGLPLLEKLVPGDGLQLLILSPSQELAIQTRDVLMPYAKAIDLGLQGVTGSANVKRQIEKLKAKPEVIVATPGRFIELLTANRIKLHDLQTIVVDEADELLRDPGLDQVREIVMASPADVQLGFFSATASPIMRELEQWFGQKPEWIDVRDQDHTQGEVTHYFIQSDRKHQVDWLRRLAHIDKFQALVFFNQNASMEKAAAILRHQAVKFGVLAKSGRQVARQKALTDFRQGKTTLLLVTDIAGRGLDIPKLPAVINFDVPKRHAAYIHRAGRTGRMGQPGLVITLGDDHDRRDMQKEFPEYVIKRGYMVDGKLQATPPTREQREKSVEKPVVAAKSTPTQRASRVDRPTAAKADTDKTPSKPHKKKRLRDQKNKGKRRQPTKK</sequence>
<dbReference type="GO" id="GO:0016787">
    <property type="term" value="F:hydrolase activity"/>
    <property type="evidence" value="ECO:0007669"/>
    <property type="project" value="UniProtKB-KW"/>
</dbReference>
<dbReference type="RefSeq" id="WP_056993188.1">
    <property type="nucleotide sequence ID" value="NZ_JQCE01000057.1"/>
</dbReference>
<feature type="region of interest" description="Disordered" evidence="7">
    <location>
        <begin position="363"/>
        <end position="433"/>
    </location>
</feature>
<dbReference type="SMART" id="SM00487">
    <property type="entry name" value="DEXDc"/>
    <property type="match status" value="1"/>
</dbReference>
<comment type="similarity">
    <text evidence="5 6">Belongs to the DEAD box helicase family.</text>
</comment>
<dbReference type="STRING" id="1293598.IV56_GL002064"/>
<evidence type="ECO:0000256" key="2">
    <source>
        <dbReference type="ARBA" id="ARBA00022801"/>
    </source>
</evidence>
<dbReference type="AlphaFoldDB" id="A0A0R2MQZ5"/>
<dbReference type="PROSITE" id="PS51194">
    <property type="entry name" value="HELICASE_CTER"/>
    <property type="match status" value="1"/>
</dbReference>
<dbReference type="GO" id="GO:0003724">
    <property type="term" value="F:RNA helicase activity"/>
    <property type="evidence" value="ECO:0007669"/>
    <property type="project" value="TreeGrafter"/>
</dbReference>
<dbReference type="EMBL" id="JQCE01000057">
    <property type="protein sequence ID" value="KRO16065.1"/>
    <property type="molecule type" value="Genomic_DNA"/>
</dbReference>
<dbReference type="PROSITE" id="PS51192">
    <property type="entry name" value="HELICASE_ATP_BIND_1"/>
    <property type="match status" value="1"/>
</dbReference>
<dbReference type="Pfam" id="PF00270">
    <property type="entry name" value="DEAD"/>
    <property type="match status" value="1"/>
</dbReference>
<evidence type="ECO:0000256" key="3">
    <source>
        <dbReference type="ARBA" id="ARBA00022806"/>
    </source>
</evidence>
<evidence type="ECO:0000256" key="5">
    <source>
        <dbReference type="ARBA" id="ARBA00038437"/>
    </source>
</evidence>
<feature type="compositionally biased region" description="Basic and acidic residues" evidence="7">
    <location>
        <begin position="393"/>
        <end position="409"/>
    </location>
</feature>
<dbReference type="Proteomes" id="UP000050969">
    <property type="component" value="Unassembled WGS sequence"/>
</dbReference>
<keyword evidence="2 6" id="KW-0378">Hydrolase</keyword>
<reference evidence="10 11" key="1">
    <citation type="journal article" date="2015" name="Genome Announc.">
        <title>Expanding the biotechnology potential of lactobacilli through comparative genomics of 213 strains and associated genera.</title>
        <authorList>
            <person name="Sun Z."/>
            <person name="Harris H.M."/>
            <person name="McCann A."/>
            <person name="Guo C."/>
            <person name="Argimon S."/>
            <person name="Zhang W."/>
            <person name="Yang X."/>
            <person name="Jeffery I.B."/>
            <person name="Cooney J.C."/>
            <person name="Kagawa T.F."/>
            <person name="Liu W."/>
            <person name="Song Y."/>
            <person name="Salvetti E."/>
            <person name="Wrobel A."/>
            <person name="Rasinkangas P."/>
            <person name="Parkhill J."/>
            <person name="Rea M.C."/>
            <person name="O'Sullivan O."/>
            <person name="Ritari J."/>
            <person name="Douillard F.P."/>
            <person name="Paul Ross R."/>
            <person name="Yang R."/>
            <person name="Briner A.E."/>
            <person name="Felis G.E."/>
            <person name="de Vos W.M."/>
            <person name="Barrangou R."/>
            <person name="Klaenhammer T.R."/>
            <person name="Caufield P.W."/>
            <person name="Cui Y."/>
            <person name="Zhang H."/>
            <person name="O'Toole P.W."/>
        </authorList>
    </citation>
    <scope>NUCLEOTIDE SEQUENCE [LARGE SCALE GENOMIC DNA]</scope>
    <source>
        <strain evidence="10 11">DSM 24301</strain>
    </source>
</reference>
<keyword evidence="3 6" id="KW-0347">Helicase</keyword>
<evidence type="ECO:0000256" key="1">
    <source>
        <dbReference type="ARBA" id="ARBA00022741"/>
    </source>
</evidence>
<organism evidence="10 11">
    <name type="scientific">Lacticaseibacillus saniviri JCM 17471 = DSM 24301</name>
    <dbReference type="NCBI Taxonomy" id="1293598"/>
    <lineage>
        <taxon>Bacteria</taxon>
        <taxon>Bacillati</taxon>
        <taxon>Bacillota</taxon>
        <taxon>Bacilli</taxon>
        <taxon>Lactobacillales</taxon>
        <taxon>Lactobacillaceae</taxon>
        <taxon>Lacticaseibacillus</taxon>
    </lineage>
</organism>
<dbReference type="PROSITE" id="PS00039">
    <property type="entry name" value="DEAD_ATP_HELICASE"/>
    <property type="match status" value="1"/>
</dbReference>
<dbReference type="SUPFAM" id="SSF52540">
    <property type="entry name" value="P-loop containing nucleoside triphosphate hydrolases"/>
    <property type="match status" value="1"/>
</dbReference>
<keyword evidence="1 6" id="KW-0547">Nucleotide-binding</keyword>
<evidence type="ECO:0000256" key="4">
    <source>
        <dbReference type="ARBA" id="ARBA00022840"/>
    </source>
</evidence>
<dbReference type="Gene3D" id="3.40.50.300">
    <property type="entry name" value="P-loop containing nucleotide triphosphate hydrolases"/>
    <property type="match status" value="2"/>
</dbReference>
<feature type="domain" description="Helicase C-terminal" evidence="9">
    <location>
        <begin position="222"/>
        <end position="374"/>
    </location>
</feature>
<evidence type="ECO:0000259" key="9">
    <source>
        <dbReference type="PROSITE" id="PS51194"/>
    </source>
</evidence>
<evidence type="ECO:0000313" key="11">
    <source>
        <dbReference type="Proteomes" id="UP000050969"/>
    </source>
</evidence>
<proteinExistence type="inferred from homology"/>
<dbReference type="GO" id="GO:0005829">
    <property type="term" value="C:cytosol"/>
    <property type="evidence" value="ECO:0007669"/>
    <property type="project" value="TreeGrafter"/>
</dbReference>
<dbReference type="GO" id="GO:0005524">
    <property type="term" value="F:ATP binding"/>
    <property type="evidence" value="ECO:0007669"/>
    <property type="project" value="UniProtKB-KW"/>
</dbReference>
<dbReference type="InterPro" id="IPR014001">
    <property type="entry name" value="Helicase_ATP-bd"/>
</dbReference>
<evidence type="ECO:0000256" key="6">
    <source>
        <dbReference type="RuleBase" id="RU000492"/>
    </source>
</evidence>
<gene>
    <name evidence="10" type="ORF">IV56_GL002064</name>
</gene>
<evidence type="ECO:0000256" key="7">
    <source>
        <dbReference type="SAM" id="MobiDB-lite"/>
    </source>
</evidence>
<accession>A0A0R2MQZ5</accession>
<dbReference type="InterPro" id="IPR044742">
    <property type="entry name" value="DEAD/DEAH_RhlB"/>
</dbReference>
<dbReference type="PANTHER" id="PTHR47959">
    <property type="entry name" value="ATP-DEPENDENT RNA HELICASE RHLE-RELATED"/>
    <property type="match status" value="1"/>
</dbReference>
<dbReference type="InterPro" id="IPR050079">
    <property type="entry name" value="DEAD_box_RNA_helicase"/>
</dbReference>
<dbReference type="InterPro" id="IPR001650">
    <property type="entry name" value="Helicase_C-like"/>
</dbReference>
<keyword evidence="4 6" id="KW-0067">ATP-binding</keyword>
<protein>
    <submittedName>
        <fullName evidence="10">ATP-dependent RNA helicase</fullName>
    </submittedName>
</protein>
<dbReference type="InterPro" id="IPR000629">
    <property type="entry name" value="RNA-helicase_DEAD-box_CS"/>
</dbReference>
<feature type="compositionally biased region" description="Basic residues" evidence="7">
    <location>
        <begin position="410"/>
        <end position="433"/>
    </location>
</feature>
<dbReference type="SMART" id="SM00490">
    <property type="entry name" value="HELICc"/>
    <property type="match status" value="1"/>
</dbReference>
<evidence type="ECO:0000313" key="10">
    <source>
        <dbReference type="EMBL" id="KRO16065.1"/>
    </source>
</evidence>
<dbReference type="CDD" id="cd00268">
    <property type="entry name" value="DEADc"/>
    <property type="match status" value="1"/>
</dbReference>
<feature type="domain" description="Helicase ATP-binding" evidence="8">
    <location>
        <begin position="27"/>
        <end position="196"/>
    </location>
</feature>
<name>A0A0R2MQZ5_9LACO</name>
<evidence type="ECO:0000259" key="8">
    <source>
        <dbReference type="PROSITE" id="PS51192"/>
    </source>
</evidence>
<keyword evidence="11" id="KW-1185">Reference proteome</keyword>
<dbReference type="Pfam" id="PF00271">
    <property type="entry name" value="Helicase_C"/>
    <property type="match status" value="1"/>
</dbReference>
<dbReference type="InterPro" id="IPR027417">
    <property type="entry name" value="P-loop_NTPase"/>
</dbReference>